<feature type="domain" description="DNA methylase N-4/N-6" evidence="4">
    <location>
        <begin position="153"/>
        <end position="476"/>
    </location>
</feature>
<sequence length="670" mass="75590">MADETNILDQLISRVPDESLRSYLAREVDLLRGSRHFGLVFDRHLPESVRLVDYPIRKGVRVALRDESSTDTWMVVDFADSARQVVVLSGEGGERPVGDLVVVREFNEQIYPGLRSVERIPNGFEDAPWHVVINGENYHALQALRSTHHGKADLIYIDPPYNTGAGGWIYNDRYVDQSDRAKSSKWLSFLERRLRIARDLLKSTGVIIVAIGDDEHHRLRMLLDQVFGAENFLSNVVWQGGRKNDSRYVSNGADYMLIYAKDESAMAEREIRWREERPGVEAVLAQGRAAWIAADSDEAEAEAAMRAWFKQQPKDSPVQALSRFVYFLPDGTLCSDTDMRAPESRPNRCRTPITDPKTGVTYAVPPNGWFCEEATLFRLRDEGYLIYRTDPRKPPRLKKPLEYTTAQVALSVFDRQRTHGGRYLERVFGDKRFPFPKDHEVLMRWFRLAAPADAVIVDFFGGSGTTTEAVMRLNAEDGGSRQSILVTNNEVAAKEARKFRAADVHPGEPEWEQRGVFEYVCRPRLETVVRGKRPDGSEFSEGLPANVEMFDLIYLDPSSVRRGREFPALAPLLWLQGGARGERIDGASDKGWALTDTYGVLFDIDTLTVFADAVTAAATTGSVPQVLFIVTDSLAEYQEAVDRLPVGIDTVQLYEDYLMNYTDNFSGGAR</sequence>
<evidence type="ECO:0000256" key="1">
    <source>
        <dbReference type="ARBA" id="ARBA00006594"/>
    </source>
</evidence>
<dbReference type="SUPFAM" id="SSF53335">
    <property type="entry name" value="S-adenosyl-L-methionine-dependent methyltransferases"/>
    <property type="match status" value="1"/>
</dbReference>
<dbReference type="InterPro" id="IPR002941">
    <property type="entry name" value="DNA_methylase_N4/N6"/>
</dbReference>
<keyword evidence="6" id="KW-1185">Reference proteome</keyword>
<dbReference type="Proteomes" id="UP001635817">
    <property type="component" value="Unassembled WGS sequence"/>
</dbReference>
<comment type="similarity">
    <text evidence="1">Belongs to the N(4)/N(6)-methyltransferase family.</text>
</comment>
<evidence type="ECO:0000256" key="2">
    <source>
        <dbReference type="ARBA" id="ARBA00022603"/>
    </source>
</evidence>
<dbReference type="EMBL" id="JBKBDE010000001">
    <property type="protein sequence ID" value="MFN6549546.1"/>
    <property type="molecule type" value="Genomic_DNA"/>
</dbReference>
<dbReference type="Pfam" id="PF01555">
    <property type="entry name" value="N6_N4_Mtase"/>
    <property type="match status" value="1"/>
</dbReference>
<dbReference type="PRINTS" id="PR00508">
    <property type="entry name" value="S21N4MTFRASE"/>
</dbReference>
<name>A0ABW9LNI5_9MYCO</name>
<dbReference type="RefSeq" id="WP_409548489.1">
    <property type="nucleotide sequence ID" value="NZ_JBKBDE010000001.1"/>
</dbReference>
<evidence type="ECO:0000313" key="6">
    <source>
        <dbReference type="Proteomes" id="UP001635817"/>
    </source>
</evidence>
<reference evidence="5 6" key="1">
    <citation type="submission" date="2024-12" db="EMBL/GenBank/DDBJ databases">
        <title>The coexistence of Mycolicibacterium septicum and Mycolicibacterium nivoides in clinical samples.</title>
        <authorList>
            <person name="Wang C."/>
            <person name="Feng Y."/>
            <person name="Zong Z."/>
        </authorList>
    </citation>
    <scope>NUCLEOTIDE SEQUENCE [LARGE SCALE GENOMIC DNA]</scope>
    <source>
        <strain evidence="5 6">120310</strain>
    </source>
</reference>
<proteinExistence type="inferred from homology"/>
<dbReference type="InterPro" id="IPR029063">
    <property type="entry name" value="SAM-dependent_MTases_sf"/>
</dbReference>
<protein>
    <submittedName>
        <fullName evidence="5">Site-specific DNA-methyltransferase</fullName>
        <ecNumber evidence="5">2.1.1.-</ecNumber>
    </submittedName>
</protein>
<dbReference type="EC" id="2.1.1.-" evidence="5"/>
<evidence type="ECO:0000313" key="5">
    <source>
        <dbReference type="EMBL" id="MFN6549546.1"/>
    </source>
</evidence>
<gene>
    <name evidence="5" type="ORF">ACK4CP_04035</name>
</gene>
<keyword evidence="3 5" id="KW-0808">Transferase</keyword>
<dbReference type="Gene3D" id="3.40.50.150">
    <property type="entry name" value="Vaccinia Virus protein VP39"/>
    <property type="match status" value="1"/>
</dbReference>
<dbReference type="PROSITE" id="PS00092">
    <property type="entry name" value="N6_MTASE"/>
    <property type="match status" value="1"/>
</dbReference>
<dbReference type="GO" id="GO:0032259">
    <property type="term" value="P:methylation"/>
    <property type="evidence" value="ECO:0007669"/>
    <property type="project" value="UniProtKB-KW"/>
</dbReference>
<accession>A0ABW9LNI5</accession>
<organism evidence="5 6">
    <name type="scientific">Mycolicibacterium septicum</name>
    <dbReference type="NCBI Taxonomy" id="98668"/>
    <lineage>
        <taxon>Bacteria</taxon>
        <taxon>Bacillati</taxon>
        <taxon>Actinomycetota</taxon>
        <taxon>Actinomycetes</taxon>
        <taxon>Mycobacteriales</taxon>
        <taxon>Mycobacteriaceae</taxon>
        <taxon>Mycolicibacterium</taxon>
    </lineage>
</organism>
<comment type="caution">
    <text evidence="5">The sequence shown here is derived from an EMBL/GenBank/DDBJ whole genome shotgun (WGS) entry which is preliminary data.</text>
</comment>
<evidence type="ECO:0000256" key="3">
    <source>
        <dbReference type="ARBA" id="ARBA00022679"/>
    </source>
</evidence>
<dbReference type="InterPro" id="IPR001091">
    <property type="entry name" value="RM_Methyltransferase"/>
</dbReference>
<evidence type="ECO:0000259" key="4">
    <source>
        <dbReference type="Pfam" id="PF01555"/>
    </source>
</evidence>
<keyword evidence="2 5" id="KW-0489">Methyltransferase</keyword>
<dbReference type="InterPro" id="IPR002052">
    <property type="entry name" value="DNA_methylase_N6_adenine_CS"/>
</dbReference>
<dbReference type="GO" id="GO:0008168">
    <property type="term" value="F:methyltransferase activity"/>
    <property type="evidence" value="ECO:0007669"/>
    <property type="project" value="UniProtKB-KW"/>
</dbReference>